<organism evidence="8 9">
    <name type="scientific">Halocaridina rubra</name>
    <name type="common">Hawaiian red shrimp</name>
    <dbReference type="NCBI Taxonomy" id="373956"/>
    <lineage>
        <taxon>Eukaryota</taxon>
        <taxon>Metazoa</taxon>
        <taxon>Ecdysozoa</taxon>
        <taxon>Arthropoda</taxon>
        <taxon>Crustacea</taxon>
        <taxon>Multicrustacea</taxon>
        <taxon>Malacostraca</taxon>
        <taxon>Eumalacostraca</taxon>
        <taxon>Eucarida</taxon>
        <taxon>Decapoda</taxon>
        <taxon>Pleocyemata</taxon>
        <taxon>Caridea</taxon>
        <taxon>Atyoidea</taxon>
        <taxon>Atyidae</taxon>
        <taxon>Halocaridina</taxon>
    </lineage>
</organism>
<dbReference type="SMART" id="SM00192">
    <property type="entry name" value="LDLa"/>
    <property type="match status" value="2"/>
</dbReference>
<dbReference type="PANTHER" id="PTHR24270:SF61">
    <property type="entry name" value="EGF-LIKE DOMAIN-CONTAINING PROTEIN"/>
    <property type="match status" value="1"/>
</dbReference>
<dbReference type="InterPro" id="IPR036055">
    <property type="entry name" value="LDL_receptor-like_sf"/>
</dbReference>
<dbReference type="Proteomes" id="UP001381693">
    <property type="component" value="Unassembled WGS sequence"/>
</dbReference>
<dbReference type="AlphaFoldDB" id="A0AAN8WND5"/>
<comment type="subcellular location">
    <subcellularLocation>
        <location evidence="1">Membrane</location>
        <topology evidence="1">Single-pass membrane protein</topology>
    </subcellularLocation>
</comment>
<reference evidence="8 9" key="1">
    <citation type="submission" date="2023-11" db="EMBL/GenBank/DDBJ databases">
        <title>Halocaridina rubra genome assembly.</title>
        <authorList>
            <person name="Smith C."/>
        </authorList>
    </citation>
    <scope>NUCLEOTIDE SEQUENCE [LARGE SCALE GENOMIC DNA]</scope>
    <source>
        <strain evidence="8">EP-1</strain>
        <tissue evidence="8">Whole</tissue>
    </source>
</reference>
<dbReference type="Gene3D" id="4.10.1220.10">
    <property type="entry name" value="EGF-type module"/>
    <property type="match status" value="1"/>
</dbReference>
<feature type="disulfide bond" evidence="7">
    <location>
        <begin position="42"/>
        <end position="54"/>
    </location>
</feature>
<dbReference type="CDD" id="cd00112">
    <property type="entry name" value="LDLa"/>
    <property type="match status" value="1"/>
</dbReference>
<comment type="caution">
    <text evidence="8">The sequence shown here is derived from an EMBL/GenBank/DDBJ whole genome shotgun (WGS) entry which is preliminary data.</text>
</comment>
<keyword evidence="2" id="KW-0812">Transmembrane</keyword>
<protein>
    <submittedName>
        <fullName evidence="8">Uncharacterized protein</fullName>
    </submittedName>
</protein>
<dbReference type="PANTHER" id="PTHR24270">
    <property type="entry name" value="LOW-DENSITY LIPOPROTEIN RECEPTOR-RELATED"/>
    <property type="match status" value="1"/>
</dbReference>
<evidence type="ECO:0000256" key="2">
    <source>
        <dbReference type="ARBA" id="ARBA00022692"/>
    </source>
</evidence>
<dbReference type="PRINTS" id="PR00261">
    <property type="entry name" value="LDLRECEPTOR"/>
</dbReference>
<gene>
    <name evidence="8" type="ORF">SK128_013955</name>
</gene>
<name>A0AAN8WND5_HALRR</name>
<dbReference type="GO" id="GO:0016192">
    <property type="term" value="P:vesicle-mediated transport"/>
    <property type="evidence" value="ECO:0007669"/>
    <property type="project" value="UniProtKB-ARBA"/>
</dbReference>
<evidence type="ECO:0000256" key="6">
    <source>
        <dbReference type="ARBA" id="ARBA00023157"/>
    </source>
</evidence>
<dbReference type="GO" id="GO:0005886">
    <property type="term" value="C:plasma membrane"/>
    <property type="evidence" value="ECO:0007669"/>
    <property type="project" value="TreeGrafter"/>
</dbReference>
<keyword evidence="9" id="KW-1185">Reference proteome</keyword>
<dbReference type="PROSITE" id="PS50068">
    <property type="entry name" value="LDLRA_2"/>
    <property type="match status" value="2"/>
</dbReference>
<feature type="disulfide bond" evidence="7">
    <location>
        <begin position="75"/>
        <end position="87"/>
    </location>
</feature>
<proteinExistence type="predicted"/>
<evidence type="ECO:0000256" key="3">
    <source>
        <dbReference type="ARBA" id="ARBA00022737"/>
    </source>
</evidence>
<dbReference type="EMBL" id="JAXCGZ010017384">
    <property type="protein sequence ID" value="KAK7068192.1"/>
    <property type="molecule type" value="Genomic_DNA"/>
</dbReference>
<evidence type="ECO:0000256" key="1">
    <source>
        <dbReference type="ARBA" id="ARBA00004167"/>
    </source>
</evidence>
<keyword evidence="4" id="KW-1133">Transmembrane helix</keyword>
<dbReference type="InterPro" id="IPR050685">
    <property type="entry name" value="LDLR"/>
</dbReference>
<evidence type="ECO:0000256" key="5">
    <source>
        <dbReference type="ARBA" id="ARBA00023136"/>
    </source>
</evidence>
<evidence type="ECO:0000313" key="8">
    <source>
        <dbReference type="EMBL" id="KAK7068192.1"/>
    </source>
</evidence>
<keyword evidence="6 7" id="KW-1015">Disulfide bond</keyword>
<dbReference type="Gene3D" id="4.10.400.10">
    <property type="entry name" value="Low-density Lipoprotein Receptor"/>
    <property type="match status" value="2"/>
</dbReference>
<dbReference type="SUPFAM" id="SSF57424">
    <property type="entry name" value="LDL receptor-like module"/>
    <property type="match status" value="3"/>
</dbReference>
<sequence length="116" mass="12777">MGRCDGEPDCFDRTDEQNCPGESALDHDNILLKIVRSLNHTCSNDAFLCGNFKCIPEESRCDGIPDCDTDEIDCCEGSGLFECDGTCLTDDKKCDGIMDCGDGFDERGCRKCTQVR</sequence>
<keyword evidence="3" id="KW-0677">Repeat</keyword>
<evidence type="ECO:0000256" key="4">
    <source>
        <dbReference type="ARBA" id="ARBA00022989"/>
    </source>
</evidence>
<feature type="disulfide bond" evidence="7">
    <location>
        <begin position="94"/>
        <end position="109"/>
    </location>
</feature>
<evidence type="ECO:0000256" key="7">
    <source>
        <dbReference type="PROSITE-ProRule" id="PRU00124"/>
    </source>
</evidence>
<accession>A0AAN8WND5</accession>
<dbReference type="Pfam" id="PF00057">
    <property type="entry name" value="Ldl_recept_a"/>
    <property type="match status" value="1"/>
</dbReference>
<keyword evidence="5" id="KW-0472">Membrane</keyword>
<feature type="disulfide bond" evidence="7">
    <location>
        <begin position="49"/>
        <end position="67"/>
    </location>
</feature>
<dbReference type="InterPro" id="IPR002172">
    <property type="entry name" value="LDrepeatLR_classA_rpt"/>
</dbReference>
<evidence type="ECO:0000313" key="9">
    <source>
        <dbReference type="Proteomes" id="UP001381693"/>
    </source>
</evidence>
<comment type="caution">
    <text evidence="7">Lacks conserved residue(s) required for the propagation of feature annotation.</text>
</comment>